<keyword evidence="2" id="KW-1185">Reference proteome</keyword>
<dbReference type="Proteomes" id="UP000183832">
    <property type="component" value="Unassembled WGS sequence"/>
</dbReference>
<proteinExistence type="predicted"/>
<organism evidence="1 2">
    <name type="scientific">Clunio marinus</name>
    <dbReference type="NCBI Taxonomy" id="568069"/>
    <lineage>
        <taxon>Eukaryota</taxon>
        <taxon>Metazoa</taxon>
        <taxon>Ecdysozoa</taxon>
        <taxon>Arthropoda</taxon>
        <taxon>Hexapoda</taxon>
        <taxon>Insecta</taxon>
        <taxon>Pterygota</taxon>
        <taxon>Neoptera</taxon>
        <taxon>Endopterygota</taxon>
        <taxon>Diptera</taxon>
        <taxon>Nematocera</taxon>
        <taxon>Chironomoidea</taxon>
        <taxon>Chironomidae</taxon>
        <taxon>Clunio</taxon>
    </lineage>
</organism>
<sequence length="75" mass="8804">MMDSALKFHLAQQISKSLHKAMMKFKKVSFHKERLQLYAIPIHSTIIQRTRNIIQFFNLICASCTKKSSHDKKIN</sequence>
<accession>A0A1J1IJ88</accession>
<protein>
    <submittedName>
        <fullName evidence="1">CLUMA_CG011861, isoform A</fullName>
    </submittedName>
</protein>
<reference evidence="1 2" key="1">
    <citation type="submission" date="2015-04" db="EMBL/GenBank/DDBJ databases">
        <authorList>
            <person name="Syromyatnikov M.Y."/>
            <person name="Popov V.N."/>
        </authorList>
    </citation>
    <scope>NUCLEOTIDE SEQUENCE [LARGE SCALE GENOMIC DNA]</scope>
</reference>
<evidence type="ECO:0000313" key="2">
    <source>
        <dbReference type="Proteomes" id="UP000183832"/>
    </source>
</evidence>
<evidence type="ECO:0000313" key="1">
    <source>
        <dbReference type="EMBL" id="CRK98505.1"/>
    </source>
</evidence>
<name>A0A1J1IJ88_9DIPT</name>
<dbReference type="EMBL" id="CVRI01000047">
    <property type="protein sequence ID" value="CRK98505.1"/>
    <property type="molecule type" value="Genomic_DNA"/>
</dbReference>
<dbReference type="AlphaFoldDB" id="A0A1J1IJ88"/>
<gene>
    <name evidence="1" type="ORF">CLUMA_CG011861</name>
</gene>